<reference evidence="4" key="1">
    <citation type="journal article" date="2012" name="PLoS ONE">
        <title>Gene sets for utilization of primary and secondary nutrition supplies in the distal gut of endangered iberian lynx.</title>
        <authorList>
            <person name="Alcaide M."/>
            <person name="Messina E."/>
            <person name="Richter M."/>
            <person name="Bargiela R."/>
            <person name="Peplies J."/>
            <person name="Huws S.A."/>
            <person name="Newbold C.J."/>
            <person name="Golyshin P.N."/>
            <person name="Simon M.A."/>
            <person name="Lopez G."/>
            <person name="Yakimov M.M."/>
            <person name="Ferrer M."/>
        </authorList>
    </citation>
    <scope>NUCLEOTIDE SEQUENCE</scope>
</reference>
<dbReference type="InterPro" id="IPR017850">
    <property type="entry name" value="Alkaline_phosphatase_core_sf"/>
</dbReference>
<dbReference type="InterPro" id="IPR024607">
    <property type="entry name" value="Sulfatase_CS"/>
</dbReference>
<feature type="domain" description="Sulfatase N-terminal" evidence="3">
    <location>
        <begin position="26"/>
        <end position="338"/>
    </location>
</feature>
<dbReference type="PROSITE" id="PS00523">
    <property type="entry name" value="SULFATASE_1"/>
    <property type="match status" value="1"/>
</dbReference>
<dbReference type="Pfam" id="PF00884">
    <property type="entry name" value="Sulfatase"/>
    <property type="match status" value="1"/>
</dbReference>
<dbReference type="EMBL" id="AMCI01002998">
    <property type="protein sequence ID" value="EJX01322.1"/>
    <property type="molecule type" value="Genomic_DNA"/>
</dbReference>
<evidence type="ECO:0000256" key="2">
    <source>
        <dbReference type="ARBA" id="ARBA00022801"/>
    </source>
</evidence>
<proteinExistence type="inferred from homology"/>
<dbReference type="AlphaFoldDB" id="J9G276"/>
<sequence>MMTNKKYLLALAVLTPALSGVAQQRPNILYILTDQQSAAAMSCMGNTDLHTPNMDRLAVAGILFRNAYCSAPLSGPSRASMFTGYTSHEIGLAQNNIPMPDSVRTSTLGTLMQQAGYECAYAGKWHVHTASMPDGEFGFKTLHPHDDNGLAEACVDFLNQPHRKPFFLVASFDNPHNICEYARSQNLPFASLEELPQDEWPGLPANFARNPYDADVVAYEQSLNYSAYPTRNFTPEQWRRYRSAYFRLVEQVDREIGKLIDVIDKQNLWKNTVVIFASDHGDGMGAHHWNQKSVLYEEVVNVPFIVTLPGKKHAGTELSQLINTGVDFFASICEWAGIIQPTGRCGVSFKTLVEQGNTHAAHQPYVVTETTFDKGKLTRGWMLRTPRYKYVLYDKGAYREQFFDMENDRGEMRNLAIEKKYQELLKEHRALLYGWMKQHHVAQIRKEVHLIPGY</sequence>
<dbReference type="Gene3D" id="3.40.720.10">
    <property type="entry name" value="Alkaline Phosphatase, subunit A"/>
    <property type="match status" value="1"/>
</dbReference>
<comment type="similarity">
    <text evidence="1">Belongs to the sulfatase family.</text>
</comment>
<keyword evidence="2" id="KW-0378">Hydrolase</keyword>
<evidence type="ECO:0000313" key="4">
    <source>
        <dbReference type="EMBL" id="EJX01322.1"/>
    </source>
</evidence>
<dbReference type="InterPro" id="IPR051849">
    <property type="entry name" value="GAG-degrading_sulfatase"/>
</dbReference>
<dbReference type="PANTHER" id="PTHR46615:SF1">
    <property type="entry name" value="ARYLSULFATASE K"/>
    <property type="match status" value="1"/>
</dbReference>
<name>J9G276_9ZZZZ</name>
<dbReference type="GO" id="GO:0004065">
    <property type="term" value="F:arylsulfatase activity"/>
    <property type="evidence" value="ECO:0007669"/>
    <property type="project" value="TreeGrafter"/>
</dbReference>
<evidence type="ECO:0000259" key="3">
    <source>
        <dbReference type="Pfam" id="PF00884"/>
    </source>
</evidence>
<comment type="caution">
    <text evidence="4">The sequence shown here is derived from an EMBL/GenBank/DDBJ whole genome shotgun (WGS) entry which is preliminary data.</text>
</comment>
<dbReference type="GO" id="GO:0015024">
    <property type="term" value="F:glucuronate-2-sulfatase activity"/>
    <property type="evidence" value="ECO:0007669"/>
    <property type="project" value="TreeGrafter"/>
</dbReference>
<evidence type="ECO:0000256" key="1">
    <source>
        <dbReference type="ARBA" id="ARBA00008779"/>
    </source>
</evidence>
<organism evidence="4">
    <name type="scientific">gut metagenome</name>
    <dbReference type="NCBI Taxonomy" id="749906"/>
    <lineage>
        <taxon>unclassified sequences</taxon>
        <taxon>metagenomes</taxon>
        <taxon>organismal metagenomes</taxon>
    </lineage>
</organism>
<dbReference type="PANTHER" id="PTHR46615">
    <property type="entry name" value="ARYLSULFATASE K"/>
    <property type="match status" value="1"/>
</dbReference>
<protein>
    <submittedName>
        <fullName evidence="4">Choline sulfatase</fullName>
    </submittedName>
</protein>
<gene>
    <name evidence="4" type="ORF">EVA_10579</name>
</gene>
<dbReference type="SUPFAM" id="SSF53649">
    <property type="entry name" value="Alkaline phosphatase-like"/>
    <property type="match status" value="1"/>
</dbReference>
<dbReference type="InterPro" id="IPR000917">
    <property type="entry name" value="Sulfatase_N"/>
</dbReference>
<accession>J9G276</accession>